<geneLocation type="plastid" evidence="1"/>
<organism evidence="1">
    <name type="scientific">Dasysiphonia japonica</name>
    <dbReference type="NCBI Taxonomy" id="2506492"/>
    <lineage>
        <taxon>Eukaryota</taxon>
        <taxon>Rhodophyta</taxon>
        <taxon>Florideophyceae</taxon>
        <taxon>Rhodymeniophycidae</taxon>
        <taxon>Ceramiales</taxon>
        <taxon>Dasyaceae</taxon>
        <taxon>Dasysiphonia</taxon>
    </lineage>
</organism>
<keyword evidence="1" id="KW-0934">Plastid</keyword>
<gene>
    <name evidence="1" type="primary">rnpB</name>
</gene>
<dbReference type="AlphaFoldDB" id="A0A4D6WR15"/>
<reference evidence="1" key="2">
    <citation type="submission" date="2019-04" db="EMBL/GenBank/DDBJ databases">
        <authorList>
            <person name="Pasella M."/>
        </authorList>
    </citation>
    <scope>NUCLEOTIDE SEQUENCE</scope>
    <source>
        <strain evidence="1">PD2948_6</strain>
    </source>
</reference>
<accession>A0A4D6WR15</accession>
<protein>
    <submittedName>
        <fullName evidence="1">Ribonuclease P RNA</fullName>
    </submittedName>
</protein>
<reference evidence="1" key="1">
    <citation type="journal article" date="2019" name="Mol. Phylogenet. Evol.">
        <title>Morphological evolution and classification of the red algal order Ceramiales inferred using plastid phylogenomics.</title>
        <authorList>
            <person name="Diaz-Tapia P."/>
            <person name="Pasella M.M."/>
            <person name="Verbruggen H."/>
            <person name="Maggs C.A."/>
        </authorList>
    </citation>
    <scope>NUCLEOTIDE SEQUENCE</scope>
    <source>
        <strain evidence="1">PD2948_6</strain>
    </source>
</reference>
<dbReference type="EMBL" id="MK814645">
    <property type="protein sequence ID" value="QCI05933.1"/>
    <property type="molecule type" value="Genomic_DNA"/>
</dbReference>
<name>A0A4D6WR15_9FLOR</name>
<proteinExistence type="predicted"/>
<evidence type="ECO:0000313" key="1">
    <source>
        <dbReference type="EMBL" id="QCI05933.1"/>
    </source>
</evidence>
<sequence>MRKVRALLEYIAIYMCVGNYEDSATETTYYNFYYVRVQWFGKSVPEIFKDIARYPILEQVISLDNNFLFFILYVEKLKSKLLIYCIKSCYLRLIITLFVNCLYL</sequence>